<geneLocation type="plasmid" evidence="2">
    <name>pipmb12</name>
</geneLocation>
<proteinExistence type="predicted"/>
<keyword evidence="2" id="KW-1185">Reference proteome</keyword>
<dbReference type="KEGG" id="orb:IPMB12_12075"/>
<dbReference type="InParanoid" id="A0A6G9IE69"/>
<evidence type="ECO:0000313" key="2">
    <source>
        <dbReference type="Proteomes" id="UP000501168"/>
    </source>
</evidence>
<accession>A0A6G9IE69</accession>
<dbReference type="RefSeq" id="WP_166917832.1">
    <property type="nucleotide sequence ID" value="NZ_CP050254.1"/>
</dbReference>
<dbReference type="Proteomes" id="UP000501168">
    <property type="component" value="Plasmid pIPMB12"/>
</dbReference>
<name>A0A6G9IE69_9GAMM</name>
<organism evidence="1 2">
    <name type="scientific">Zophobihabitans entericus</name>
    <dbReference type="NCBI Taxonomy" id="1635327"/>
    <lineage>
        <taxon>Bacteria</taxon>
        <taxon>Pseudomonadati</taxon>
        <taxon>Pseudomonadota</taxon>
        <taxon>Gammaproteobacteria</taxon>
        <taxon>Orbales</taxon>
        <taxon>Orbaceae</taxon>
        <taxon>Zophobihabitans</taxon>
    </lineage>
</organism>
<keyword evidence="1" id="KW-0614">Plasmid</keyword>
<evidence type="ECO:0000313" key="1">
    <source>
        <dbReference type="EMBL" id="QIQ22536.1"/>
    </source>
</evidence>
<protein>
    <submittedName>
        <fullName evidence="1">Uncharacterized protein</fullName>
    </submittedName>
</protein>
<reference evidence="1 2" key="1">
    <citation type="submission" date="2020-03" db="EMBL/GenBank/DDBJ databases">
        <title>Complete genome sequence of Orbus sp. IPMB12 (BCRC 80908).</title>
        <authorList>
            <person name="Lo W.-S."/>
            <person name="Chang T.-H."/>
            <person name="Kuo C.-H."/>
        </authorList>
    </citation>
    <scope>NUCLEOTIDE SEQUENCE [LARGE SCALE GENOMIC DNA]</scope>
    <source>
        <strain evidence="1 2">IPMB12</strain>
        <plasmid evidence="2">pipmb12</plasmid>
    </source>
</reference>
<gene>
    <name evidence="1" type="ORF">IPMB12_12075</name>
</gene>
<dbReference type="EMBL" id="CP050254">
    <property type="protein sequence ID" value="QIQ22536.1"/>
    <property type="molecule type" value="Genomic_DNA"/>
</dbReference>
<dbReference type="AlphaFoldDB" id="A0A6G9IE69"/>
<sequence>MNYDNHCYARVMELINNSIRTTRLDNWEGTERNEAYTFLSGYVRALSDFHLLTEGECYLLGQEMKKI</sequence>